<feature type="region of interest" description="Disordered" evidence="1">
    <location>
        <begin position="133"/>
        <end position="166"/>
    </location>
</feature>
<evidence type="ECO:0000313" key="3">
    <source>
        <dbReference type="Proteomes" id="UP000473014"/>
    </source>
</evidence>
<reference evidence="2 3" key="1">
    <citation type="submission" date="2019-11" db="EMBL/GenBank/DDBJ databases">
        <authorList>
            <person name="Yuan L."/>
        </authorList>
    </citation>
    <scope>NUCLEOTIDE SEQUENCE [LARGE SCALE GENOMIC DNA]</scope>
    <source>
        <strain evidence="2 3">TRM43335</strain>
    </source>
</reference>
<proteinExistence type="predicted"/>
<dbReference type="Proteomes" id="UP000473014">
    <property type="component" value="Unassembled WGS sequence"/>
</dbReference>
<protein>
    <submittedName>
        <fullName evidence="2">Nucleopolyhedrovirus P10 family protein</fullName>
    </submittedName>
</protein>
<sequence length="275" mass="28032">MATDRLLQSVRRQLAVGRLLPLGEATDGAWLAERAAAGVLRQAMRRLPGVRPGTVRVTVADFEAVGEPVVPPPPGALPPGPLRIDAEFDATADEPLPATAERVRTALAEAADGLLGLVVAAIDLRISGLSEGAVNEPAREEPPKEESRDGEPPADGGTDDTGGTGGALEAAVRNAASAVPGVVRLTSLSGDGSRPVRVGSARGKAGGVPSGHHVHIRLAVSADHRALDVVRRVRAAVEPVVADGTLGPVSVTVLVTEVVEVTGRTDTAARQAPAT</sequence>
<organism evidence="2 3">
    <name type="scientific">Streptomyces taklimakanensis</name>
    <dbReference type="NCBI Taxonomy" id="2569853"/>
    <lineage>
        <taxon>Bacteria</taxon>
        <taxon>Bacillati</taxon>
        <taxon>Actinomycetota</taxon>
        <taxon>Actinomycetes</taxon>
        <taxon>Kitasatosporales</taxon>
        <taxon>Streptomycetaceae</taxon>
        <taxon>Streptomyces</taxon>
    </lineage>
</organism>
<evidence type="ECO:0000256" key="1">
    <source>
        <dbReference type="SAM" id="MobiDB-lite"/>
    </source>
</evidence>
<name>A0A6G2B7B2_9ACTN</name>
<feature type="region of interest" description="Disordered" evidence="1">
    <location>
        <begin position="186"/>
        <end position="210"/>
    </location>
</feature>
<comment type="caution">
    <text evidence="2">The sequence shown here is derived from an EMBL/GenBank/DDBJ whole genome shotgun (WGS) entry which is preliminary data.</text>
</comment>
<evidence type="ECO:0000313" key="2">
    <source>
        <dbReference type="EMBL" id="MTE17792.1"/>
    </source>
</evidence>
<gene>
    <name evidence="2" type="ORF">F0L17_01310</name>
</gene>
<dbReference type="RefSeq" id="WP_162465641.1">
    <property type="nucleotide sequence ID" value="NZ_WIXO01000001.1"/>
</dbReference>
<feature type="compositionally biased region" description="Basic and acidic residues" evidence="1">
    <location>
        <begin position="137"/>
        <end position="151"/>
    </location>
</feature>
<dbReference type="EMBL" id="WIXO01000001">
    <property type="protein sequence ID" value="MTE17792.1"/>
    <property type="molecule type" value="Genomic_DNA"/>
</dbReference>
<keyword evidence="3" id="KW-1185">Reference proteome</keyword>
<dbReference type="AlphaFoldDB" id="A0A6G2B7B2"/>
<accession>A0A6G2B7B2</accession>